<dbReference type="InterPro" id="IPR000795">
    <property type="entry name" value="T_Tr_GTP-bd_dom"/>
</dbReference>
<keyword evidence="9" id="KW-1185">Reference proteome</keyword>
<dbReference type="Pfam" id="PF06421">
    <property type="entry name" value="LepA_C"/>
    <property type="match status" value="1"/>
</dbReference>
<dbReference type="InterPro" id="IPR027417">
    <property type="entry name" value="P-loop_NTPase"/>
</dbReference>
<dbReference type="RefSeq" id="WP_285673923.1">
    <property type="nucleotide sequence ID" value="NZ_BSYI01000043.1"/>
</dbReference>
<dbReference type="InterPro" id="IPR013842">
    <property type="entry name" value="LepA_CTD"/>
</dbReference>
<dbReference type="PANTHER" id="PTHR43512">
    <property type="entry name" value="TRANSLATION FACTOR GUF1-RELATED"/>
    <property type="match status" value="1"/>
</dbReference>
<dbReference type="Gene3D" id="3.40.50.300">
    <property type="entry name" value="P-loop containing nucleotide triphosphate hydrolases"/>
    <property type="match status" value="1"/>
</dbReference>
<evidence type="ECO:0000256" key="6">
    <source>
        <dbReference type="HAMAP-Rule" id="MF_00071"/>
    </source>
</evidence>
<dbReference type="CDD" id="cd03709">
    <property type="entry name" value="lepA_C"/>
    <property type="match status" value="1"/>
</dbReference>
<keyword evidence="8" id="KW-0251">Elongation factor</keyword>
<dbReference type="PROSITE" id="PS00301">
    <property type="entry name" value="G_TR_1"/>
    <property type="match status" value="1"/>
</dbReference>
<dbReference type="InterPro" id="IPR000640">
    <property type="entry name" value="EFG_V-like"/>
</dbReference>
<evidence type="ECO:0000256" key="1">
    <source>
        <dbReference type="ARBA" id="ARBA00005454"/>
    </source>
</evidence>
<proteinExistence type="inferred from homology"/>
<comment type="function">
    <text evidence="6">Required for accurate and efficient protein synthesis under certain stress conditions. May act as a fidelity factor of the translation reaction, by catalyzing a one-codon backward translocation of tRNAs on improperly translocated ribosomes. Back-translocation proceeds from a post-translocation (POST) complex to a pre-translocation (PRE) complex, thus giving elongation factor G a second chance to translocate the tRNAs correctly. Binds to ribosomes in a GTP-dependent manner.</text>
</comment>
<dbReference type="GO" id="GO:0003746">
    <property type="term" value="F:translation elongation factor activity"/>
    <property type="evidence" value="ECO:0007669"/>
    <property type="project" value="UniProtKB-KW"/>
</dbReference>
<feature type="binding site" evidence="6">
    <location>
        <begin position="134"/>
        <end position="137"/>
    </location>
    <ligand>
        <name>GTP</name>
        <dbReference type="ChEBI" id="CHEBI:37565"/>
    </ligand>
</feature>
<dbReference type="PROSITE" id="PS51722">
    <property type="entry name" value="G_TR_2"/>
    <property type="match status" value="1"/>
</dbReference>
<dbReference type="PANTHER" id="PTHR43512:SF4">
    <property type="entry name" value="TRANSLATION FACTOR GUF1 HOMOLOG, CHLOROPLASTIC"/>
    <property type="match status" value="1"/>
</dbReference>
<dbReference type="NCBIfam" id="TIGR00231">
    <property type="entry name" value="small_GTP"/>
    <property type="match status" value="1"/>
</dbReference>
<name>A0ABQ6LRZ5_9RHOB</name>
<comment type="catalytic activity">
    <reaction evidence="6">
        <text>GTP + H2O = GDP + phosphate + H(+)</text>
        <dbReference type="Rhea" id="RHEA:19669"/>
        <dbReference type="ChEBI" id="CHEBI:15377"/>
        <dbReference type="ChEBI" id="CHEBI:15378"/>
        <dbReference type="ChEBI" id="CHEBI:37565"/>
        <dbReference type="ChEBI" id="CHEBI:43474"/>
        <dbReference type="ChEBI" id="CHEBI:58189"/>
        <dbReference type="EC" id="3.6.5.n1"/>
    </reaction>
</comment>
<reference evidence="8 9" key="1">
    <citation type="submission" date="2023-04" db="EMBL/GenBank/DDBJ databases">
        <title>Marinoamorphus aggregata gen. nov., sp. Nov., isolate from tissue of brittle star Ophioplocus japonicus.</title>
        <authorList>
            <person name="Kawano K."/>
            <person name="Sawayama S."/>
            <person name="Nakagawa S."/>
        </authorList>
    </citation>
    <scope>NUCLEOTIDE SEQUENCE [LARGE SCALE GENOMIC DNA]</scope>
    <source>
        <strain evidence="8 9">NKW23</strain>
    </source>
</reference>
<evidence type="ECO:0000313" key="8">
    <source>
        <dbReference type="EMBL" id="GMG84803.1"/>
    </source>
</evidence>
<organism evidence="8 9">
    <name type="scientific">Paralimibaculum aggregatum</name>
    <dbReference type="NCBI Taxonomy" id="3036245"/>
    <lineage>
        <taxon>Bacteria</taxon>
        <taxon>Pseudomonadati</taxon>
        <taxon>Pseudomonadota</taxon>
        <taxon>Alphaproteobacteria</taxon>
        <taxon>Rhodobacterales</taxon>
        <taxon>Paracoccaceae</taxon>
        <taxon>Paralimibaculum</taxon>
    </lineage>
</organism>
<feature type="binding site" evidence="6">
    <location>
        <begin position="17"/>
        <end position="22"/>
    </location>
    <ligand>
        <name>GTP</name>
        <dbReference type="ChEBI" id="CHEBI:37565"/>
    </ligand>
</feature>
<feature type="domain" description="Tr-type G" evidence="7">
    <location>
        <begin position="5"/>
        <end position="187"/>
    </location>
</feature>
<dbReference type="InterPro" id="IPR038363">
    <property type="entry name" value="LepA_C_sf"/>
</dbReference>
<dbReference type="NCBIfam" id="TIGR01393">
    <property type="entry name" value="lepA"/>
    <property type="match status" value="1"/>
</dbReference>
<dbReference type="InterPro" id="IPR035654">
    <property type="entry name" value="LepA_IV"/>
</dbReference>
<gene>
    <name evidence="6 8" type="primary">lepA</name>
    <name evidence="8" type="ORF">LNKW23_40190</name>
</gene>
<sequence length="599" mass="66513">MATQSHIRNFAIVAHIDHGKSTLADRLIQSTGTVTEREMKAQLLDTMDIERERGITIKAQTVRLIYRARDGREYKLNLIDTPGHVDFAYEVNRSMNAVEGSLLVVDASQGVEAQTLANVYQAIEADHEIVPVLNKIDLPAAEPERIAEQIEDVIGIDATDAVQISAKTGLGIEEVLEAIVTRLPPPEGDPEAPLKAMLVDSYYDAYLGVVVLVRVIDGVLRKGDQIRMMQTGARYPVDRVGVFTPAMTLTGELHPGEIGFLTASIKQVRDTRVGDTITHEKRPCAEALPGFKPAVPVVFCGLFPVDSAEFESLRDAIEKLALNDASFSFEMETSAALGFGFRCGFLGLLHLEVIRDRLEREYDIELITTAPSVVYRLHMTGGDLVELHNPADMPEVTKIDSIEEPWIRATIMVPDEFLGDVLKLCQERRGVQLDLTYAGSRAMVVYKLPLNEVVFDFYDRLKSVTKGYASFDYAIDGYEAGNLVRMSILVNEEPVDALSTIVHRDKAEARGRAMCEKLKELIPQHMFKVPIQAALGGRVIARETISALRKDVTAKCYGGDATRKRKLLDKQKAGKKKMRQFGRVDIPQEAFINALKMDD</sequence>
<comment type="similarity">
    <text evidence="1 6">Belongs to the TRAFAC class translation factor GTPase superfamily. Classic translation factor GTPase family. LepA subfamily.</text>
</comment>
<evidence type="ECO:0000256" key="4">
    <source>
        <dbReference type="ARBA" id="ARBA00022917"/>
    </source>
</evidence>
<evidence type="ECO:0000256" key="3">
    <source>
        <dbReference type="ARBA" id="ARBA00022801"/>
    </source>
</evidence>
<comment type="subcellular location">
    <subcellularLocation>
        <location evidence="6">Cell membrane</location>
        <topology evidence="6">Peripheral membrane protein</topology>
        <orientation evidence="6">Cytoplasmic side</orientation>
    </subcellularLocation>
</comment>
<dbReference type="Gene3D" id="3.30.70.2570">
    <property type="entry name" value="Elongation factor 4, C-terminal domain"/>
    <property type="match status" value="1"/>
</dbReference>
<dbReference type="InterPro" id="IPR006297">
    <property type="entry name" value="EF-4"/>
</dbReference>
<dbReference type="InterPro" id="IPR035647">
    <property type="entry name" value="EFG_III/V"/>
</dbReference>
<dbReference type="CDD" id="cd16260">
    <property type="entry name" value="EF4_III"/>
    <property type="match status" value="1"/>
</dbReference>
<dbReference type="InterPro" id="IPR031157">
    <property type="entry name" value="G_TR_CS"/>
</dbReference>
<keyword evidence="5 6" id="KW-0342">GTP-binding</keyword>
<dbReference type="Gene3D" id="3.30.70.870">
    <property type="entry name" value="Elongation Factor G (Translational Gtpase), domain 3"/>
    <property type="match status" value="1"/>
</dbReference>
<dbReference type="CDD" id="cd01890">
    <property type="entry name" value="LepA"/>
    <property type="match status" value="1"/>
</dbReference>
<keyword evidence="6" id="KW-1003">Cell membrane</keyword>
<keyword evidence="6" id="KW-0472">Membrane</keyword>
<dbReference type="CDD" id="cd03699">
    <property type="entry name" value="EF4_II"/>
    <property type="match status" value="1"/>
</dbReference>
<dbReference type="SUPFAM" id="SSF52540">
    <property type="entry name" value="P-loop containing nucleoside triphosphate hydrolases"/>
    <property type="match status" value="1"/>
</dbReference>
<comment type="caution">
    <text evidence="8">The sequence shown here is derived from an EMBL/GenBank/DDBJ whole genome shotgun (WGS) entry which is preliminary data.</text>
</comment>
<evidence type="ECO:0000259" key="7">
    <source>
        <dbReference type="PROSITE" id="PS51722"/>
    </source>
</evidence>
<dbReference type="Pfam" id="PF00679">
    <property type="entry name" value="EFG_C"/>
    <property type="match status" value="1"/>
</dbReference>
<dbReference type="HAMAP" id="MF_00071">
    <property type="entry name" value="LepA"/>
    <property type="match status" value="1"/>
</dbReference>
<dbReference type="InterPro" id="IPR004161">
    <property type="entry name" value="EFTu-like_2"/>
</dbReference>
<keyword evidence="2 6" id="KW-0547">Nucleotide-binding</keyword>
<evidence type="ECO:0000256" key="2">
    <source>
        <dbReference type="ARBA" id="ARBA00022741"/>
    </source>
</evidence>
<dbReference type="Gene3D" id="2.40.30.10">
    <property type="entry name" value="Translation factors"/>
    <property type="match status" value="1"/>
</dbReference>
<dbReference type="EC" id="3.6.5.n1" evidence="6"/>
<evidence type="ECO:0000256" key="5">
    <source>
        <dbReference type="ARBA" id="ARBA00023134"/>
    </source>
</evidence>
<dbReference type="Pfam" id="PF00009">
    <property type="entry name" value="GTP_EFTU"/>
    <property type="match status" value="1"/>
</dbReference>
<dbReference type="Gene3D" id="3.30.70.240">
    <property type="match status" value="1"/>
</dbReference>
<protein>
    <recommendedName>
        <fullName evidence="6">Elongation factor 4</fullName>
        <shortName evidence="6">EF-4</shortName>
        <ecNumber evidence="6">3.6.5.n1</ecNumber>
    </recommendedName>
    <alternativeName>
        <fullName evidence="6">Ribosomal back-translocase LepA</fullName>
    </alternativeName>
</protein>
<keyword evidence="3 6" id="KW-0378">Hydrolase</keyword>
<dbReference type="Pfam" id="PF03144">
    <property type="entry name" value="GTP_EFTU_D2"/>
    <property type="match status" value="1"/>
</dbReference>
<dbReference type="Proteomes" id="UP001239909">
    <property type="component" value="Unassembled WGS sequence"/>
</dbReference>
<keyword evidence="4 6" id="KW-0648">Protein biosynthesis</keyword>
<dbReference type="PRINTS" id="PR00315">
    <property type="entry name" value="ELONGATNFCT"/>
</dbReference>
<dbReference type="SUPFAM" id="SSF54980">
    <property type="entry name" value="EF-G C-terminal domain-like"/>
    <property type="match status" value="2"/>
</dbReference>
<dbReference type="SMART" id="SM00838">
    <property type="entry name" value="EFG_C"/>
    <property type="match status" value="1"/>
</dbReference>
<dbReference type="EMBL" id="BSYI01000043">
    <property type="protein sequence ID" value="GMG84803.1"/>
    <property type="molecule type" value="Genomic_DNA"/>
</dbReference>
<dbReference type="InterPro" id="IPR005225">
    <property type="entry name" value="Small_GTP-bd"/>
</dbReference>
<accession>A0ABQ6LRZ5</accession>
<evidence type="ECO:0000313" key="9">
    <source>
        <dbReference type="Proteomes" id="UP001239909"/>
    </source>
</evidence>